<comment type="caution">
    <text evidence="10">The sequence shown here is derived from an EMBL/GenBank/DDBJ whole genome shotgun (WGS) entry which is preliminary data.</text>
</comment>
<evidence type="ECO:0000313" key="11">
    <source>
        <dbReference type="Proteomes" id="UP000551758"/>
    </source>
</evidence>
<keyword evidence="8" id="KW-1279">T cell receptor</keyword>
<dbReference type="SUPFAM" id="SSF48726">
    <property type="entry name" value="Immunoglobulin"/>
    <property type="match status" value="1"/>
</dbReference>
<dbReference type="InterPro" id="IPR036179">
    <property type="entry name" value="Ig-like_dom_sf"/>
</dbReference>
<dbReference type="EMBL" id="JACDTQ010000812">
    <property type="protein sequence ID" value="KAF5925671.1"/>
    <property type="molecule type" value="Genomic_DNA"/>
</dbReference>
<dbReference type="GO" id="GO:0042101">
    <property type="term" value="C:T cell receptor complex"/>
    <property type="evidence" value="ECO:0007669"/>
    <property type="project" value="UniProtKB-KW"/>
</dbReference>
<dbReference type="SMART" id="SM00409">
    <property type="entry name" value="IG"/>
    <property type="match status" value="1"/>
</dbReference>
<comment type="subunit">
    <text evidence="7">Alpha-beta TR is a heterodimer composed of an alpha and beta chain; disulfide-linked. The alpha-beta TR is associated with the transmembrane signaling CD3 coreceptor proteins to form the TR-CD3 (TcR or TCR). The assembly of alpha-beta TR heterodimers with CD3 occurs in the endoplasmic reticulum where a single alpha-beta TR heterodimer associates with one CD3D-CD3E heterodimer, one CD3G-CD3E heterodimer and one CD247 homodimer forming a stable octameric structure. CD3D-CD3E and CD3G-CD3E heterodimers preferentially associate with TR alpha and TR beta chains, respectively. The association of the CD247 homodimer is the last step of TcR assembly in the endoplasmic reticulum and is required for transport to the cell surface.</text>
</comment>
<keyword evidence="11" id="KW-1185">Reference proteome</keyword>
<evidence type="ECO:0000256" key="4">
    <source>
        <dbReference type="ARBA" id="ARBA00023136"/>
    </source>
</evidence>
<dbReference type="Proteomes" id="UP000551758">
    <property type="component" value="Unassembled WGS sequence"/>
</dbReference>
<accession>A0A7J7FCI4</accession>
<keyword evidence="2" id="KW-1003">Cell membrane</keyword>
<keyword evidence="4" id="KW-0472">Membrane</keyword>
<name>A0A7J7FCI4_DICBM</name>
<evidence type="ECO:0000313" key="10">
    <source>
        <dbReference type="EMBL" id="KAF5925671.1"/>
    </source>
</evidence>
<organism evidence="10 11">
    <name type="scientific">Diceros bicornis minor</name>
    <name type="common">South-central black rhinoceros</name>
    <dbReference type="NCBI Taxonomy" id="77932"/>
    <lineage>
        <taxon>Eukaryota</taxon>
        <taxon>Metazoa</taxon>
        <taxon>Chordata</taxon>
        <taxon>Craniata</taxon>
        <taxon>Vertebrata</taxon>
        <taxon>Euteleostomi</taxon>
        <taxon>Mammalia</taxon>
        <taxon>Eutheria</taxon>
        <taxon>Laurasiatheria</taxon>
        <taxon>Perissodactyla</taxon>
        <taxon>Rhinocerotidae</taxon>
        <taxon>Diceros</taxon>
    </lineage>
</organism>
<gene>
    <name evidence="10" type="ORF">HPG69_002120</name>
</gene>
<dbReference type="Pfam" id="PF07686">
    <property type="entry name" value="V-set"/>
    <property type="match status" value="1"/>
</dbReference>
<evidence type="ECO:0000259" key="9">
    <source>
        <dbReference type="PROSITE" id="PS50835"/>
    </source>
</evidence>
<feature type="non-terminal residue" evidence="10">
    <location>
        <position position="1"/>
    </location>
</feature>
<keyword evidence="3" id="KW-0732">Signal</keyword>
<feature type="domain" description="Ig-like" evidence="9">
    <location>
        <begin position="90"/>
        <end position="177"/>
    </location>
</feature>
<keyword evidence="8" id="KW-0391">Immunity</keyword>
<dbReference type="InterPro" id="IPR003599">
    <property type="entry name" value="Ig_sub"/>
</dbReference>
<evidence type="ECO:0000256" key="6">
    <source>
        <dbReference type="ARBA" id="ARBA00023180"/>
    </source>
</evidence>
<evidence type="ECO:0000256" key="1">
    <source>
        <dbReference type="ARBA" id="ARBA00004236"/>
    </source>
</evidence>
<evidence type="ECO:0000256" key="7">
    <source>
        <dbReference type="ARBA" id="ARBA00038651"/>
    </source>
</evidence>
<evidence type="ECO:0000256" key="5">
    <source>
        <dbReference type="ARBA" id="ARBA00023157"/>
    </source>
</evidence>
<keyword evidence="5" id="KW-1015">Disulfide bond</keyword>
<reference evidence="10 11" key="1">
    <citation type="journal article" date="2020" name="Mol. Biol. Evol.">
        <title>Interspecific Gene Flow and the Evolution of Specialization in Black and White Rhinoceros.</title>
        <authorList>
            <person name="Moodley Y."/>
            <person name="Westbury M.V."/>
            <person name="Russo I.M."/>
            <person name="Gopalakrishnan S."/>
            <person name="Rakotoarivelo A."/>
            <person name="Olsen R.A."/>
            <person name="Prost S."/>
            <person name="Tunstall T."/>
            <person name="Ryder O.A."/>
            <person name="Dalen L."/>
            <person name="Bruford M.W."/>
        </authorList>
    </citation>
    <scope>NUCLEOTIDE SEQUENCE [LARGE SCALE GENOMIC DNA]</scope>
    <source>
        <strain evidence="10">SBR-YM</strain>
        <tissue evidence="10">Skin</tissue>
    </source>
</reference>
<dbReference type="InterPro" id="IPR013106">
    <property type="entry name" value="Ig_V-set"/>
</dbReference>
<keyword evidence="6" id="KW-0325">Glycoprotein</keyword>
<sequence>SAKLWSHPMVHIVTDEHPKIHMILTYEPTPQPEYKQKPRKDCQYLVGKILFNLQDTNKVIRFYLNLDTCVYQRKLGEIEALLKEGGKNTQQLEQSPRFLSIQEGENFTVHCNSSSVFTSFQWYRQEHGEGPVLLMTLTKGGEMKEQKRLRAQFGKERKDSSLLITAAHPGDAGIYLCAGAQCSWGSCCLHPNPDAGPQSHCCHIPPAPSHTPLGMDNENDLRPSWNPF</sequence>
<protein>
    <recommendedName>
        <fullName evidence="9">Ig-like domain-containing protein</fullName>
    </recommendedName>
</protein>
<dbReference type="InterPro" id="IPR013783">
    <property type="entry name" value="Ig-like_fold"/>
</dbReference>
<evidence type="ECO:0000256" key="2">
    <source>
        <dbReference type="ARBA" id="ARBA00022475"/>
    </source>
</evidence>
<dbReference type="AlphaFoldDB" id="A0A7J7FCI4"/>
<dbReference type="PROSITE" id="PS50835">
    <property type="entry name" value="IG_LIKE"/>
    <property type="match status" value="1"/>
</dbReference>
<evidence type="ECO:0000256" key="3">
    <source>
        <dbReference type="ARBA" id="ARBA00022729"/>
    </source>
</evidence>
<dbReference type="InterPro" id="IPR051896">
    <property type="entry name" value="TCR_alpha_variable"/>
</dbReference>
<keyword evidence="8" id="KW-1064">Adaptive immunity</keyword>
<dbReference type="Gene3D" id="2.60.40.10">
    <property type="entry name" value="Immunoglobulins"/>
    <property type="match status" value="1"/>
</dbReference>
<dbReference type="PANTHER" id="PTHR19339:SF2">
    <property type="entry name" value="T CELL RECEPTOR ALPHA VARIABLE 22"/>
    <property type="match status" value="1"/>
</dbReference>
<dbReference type="PANTHER" id="PTHR19339">
    <property type="entry name" value="T CELL RECEPTOR ALPHA VARIABLE 39"/>
    <property type="match status" value="1"/>
</dbReference>
<evidence type="ECO:0000256" key="8">
    <source>
        <dbReference type="ARBA" id="ARBA00043266"/>
    </source>
</evidence>
<dbReference type="InterPro" id="IPR007110">
    <property type="entry name" value="Ig-like_dom"/>
</dbReference>
<comment type="subcellular location">
    <subcellularLocation>
        <location evidence="1">Cell membrane</location>
    </subcellularLocation>
</comment>
<proteinExistence type="predicted"/>